<keyword evidence="1" id="KW-0732">Signal</keyword>
<evidence type="ECO:0008006" key="4">
    <source>
        <dbReference type="Google" id="ProtNLM"/>
    </source>
</evidence>
<protein>
    <recommendedName>
        <fullName evidence="4">Secreted protein</fullName>
    </recommendedName>
</protein>
<accession>A0ABS3XBY1</accession>
<evidence type="ECO:0000313" key="3">
    <source>
        <dbReference type="Proteomes" id="UP001519064"/>
    </source>
</evidence>
<evidence type="ECO:0000256" key="1">
    <source>
        <dbReference type="SAM" id="SignalP"/>
    </source>
</evidence>
<comment type="caution">
    <text evidence="2">The sequence shown here is derived from an EMBL/GenBank/DDBJ whole genome shotgun (WGS) entry which is preliminary data.</text>
</comment>
<organism evidence="2 3">
    <name type="scientific">Streptomyces oryzae</name>
    <dbReference type="NCBI Taxonomy" id="1434886"/>
    <lineage>
        <taxon>Bacteria</taxon>
        <taxon>Bacillati</taxon>
        <taxon>Actinomycetota</taxon>
        <taxon>Actinomycetes</taxon>
        <taxon>Kitasatosporales</taxon>
        <taxon>Streptomycetaceae</taxon>
        <taxon>Streptomyces</taxon>
    </lineage>
</organism>
<name>A0ABS3XBY1_9ACTN</name>
<reference evidence="2 3" key="1">
    <citation type="submission" date="2020-11" db="EMBL/GenBank/DDBJ databases">
        <title>Streptomyces spirodelae sp. nov., isolated from duckweed.</title>
        <authorList>
            <person name="Saimee Y."/>
            <person name="Duangmal K."/>
        </authorList>
    </citation>
    <scope>NUCLEOTIDE SEQUENCE [LARGE SCALE GENOMIC DNA]</scope>
    <source>
        <strain evidence="2 3">S16-07</strain>
    </source>
</reference>
<feature type="chain" id="PRO_5045605459" description="Secreted protein" evidence="1">
    <location>
        <begin position="51"/>
        <end position="147"/>
    </location>
</feature>
<gene>
    <name evidence="2" type="ORF">ITI46_14570</name>
</gene>
<dbReference type="EMBL" id="JADKMA010000063">
    <property type="protein sequence ID" value="MBO8192882.1"/>
    <property type="molecule type" value="Genomic_DNA"/>
</dbReference>
<keyword evidence="3" id="KW-1185">Reference proteome</keyword>
<dbReference type="Proteomes" id="UP001519064">
    <property type="component" value="Unassembled WGS sequence"/>
</dbReference>
<evidence type="ECO:0000313" key="2">
    <source>
        <dbReference type="EMBL" id="MBO8192882.1"/>
    </source>
</evidence>
<sequence length="147" mass="14651">MDEPTGSALSAQAIPITAKVKMFSRVLGRGAMAGALAGAALLAAVPAASAASAAPTAQRCSAWGPGDADTMKVCASASGGKIQGKGYTRGSANGAVVWIEAVNTSTGKTYGAHVGKTLSKKVPHGRYEVTFYRGDGQGAVNSPAVRV</sequence>
<proteinExistence type="predicted"/>
<feature type="signal peptide" evidence="1">
    <location>
        <begin position="1"/>
        <end position="50"/>
    </location>
</feature>
<dbReference type="RefSeq" id="WP_209239953.1">
    <property type="nucleotide sequence ID" value="NZ_JADKMA010000063.1"/>
</dbReference>